<dbReference type="InterPro" id="IPR044492">
    <property type="entry name" value="P_typ_ATPase_HD_dom"/>
</dbReference>
<evidence type="ECO:0000256" key="8">
    <source>
        <dbReference type="ARBA" id="ARBA00022840"/>
    </source>
</evidence>
<evidence type="ECO:0000313" key="16">
    <source>
        <dbReference type="EMBL" id="AFI04431.1"/>
    </source>
</evidence>
<dbReference type="InterPro" id="IPR001757">
    <property type="entry name" value="P_typ_ATPase"/>
</dbReference>
<feature type="transmembrane region" description="Helical" evidence="14">
    <location>
        <begin position="74"/>
        <end position="93"/>
    </location>
</feature>
<dbReference type="Gene3D" id="3.40.1110.10">
    <property type="entry name" value="Calcium-transporting ATPase, cytoplasmic domain N"/>
    <property type="match status" value="1"/>
</dbReference>
<dbReference type="Gene3D" id="2.70.150.10">
    <property type="entry name" value="Calcium-transporting ATPase, cytoplasmic transduction domain A"/>
    <property type="match status" value="1"/>
</dbReference>
<evidence type="ECO:0000256" key="10">
    <source>
        <dbReference type="ARBA" id="ARBA00022989"/>
    </source>
</evidence>
<reference evidence="17" key="1">
    <citation type="submission" date="2012-04" db="EMBL/GenBank/DDBJ databases">
        <title>Complete genome sequence of Helicobacter cetorum strain MIT 00-7128.</title>
        <authorList>
            <person name="Kersulyte D."/>
            <person name="Berg D.E."/>
        </authorList>
    </citation>
    <scope>NUCLEOTIDE SEQUENCE [LARGE SCALE GENOMIC DNA]</scope>
    <source>
        <strain evidence="17">MIT 00-7128</strain>
    </source>
</reference>
<dbReference type="InterPro" id="IPR023298">
    <property type="entry name" value="ATPase_P-typ_TM_dom_sf"/>
</dbReference>
<evidence type="ECO:0000313" key="17">
    <source>
        <dbReference type="Proteomes" id="UP000005010"/>
    </source>
</evidence>
<evidence type="ECO:0000256" key="1">
    <source>
        <dbReference type="ARBA" id="ARBA00004651"/>
    </source>
</evidence>
<dbReference type="InterPro" id="IPR036412">
    <property type="entry name" value="HAD-like_sf"/>
</dbReference>
<dbReference type="InterPro" id="IPR036163">
    <property type="entry name" value="HMA_dom_sf"/>
</dbReference>
<sequence>MQEYYIHNLDCPDCAAKLENALNKLDYVKKAQIIFSTNKLLLETDDFEQVKSFIKKREPHLSLSFVEETKEKPLSFVPLISTIIVFLGALLVLHFEPQGLIEKSMYVLLGLVYLYAGKDVFLGAFYSFKKAHFFDENALMLIATIAAFCVGAYEESVSIMVFYSAGEFLQKLAIARSKKSIKALLDVAPHSACLKRGEELIVIAPEELKVGDVVVVKVGEKIPVDGTILKGETLLDQRALTGESMPINVKETSEVLGGSLNLKAVIEVEVKKTYQDSSIAKMVDLVQSAANERSETEKFITKFSRYYTPSVLFIAFLIATIPPLLNMGSFDEWIYRGLVALMVSCPCAFVISVPLGYFGGVGAASRKGILMKGVHVLEVLTQAKSIAFDKTGTLTKGVFKVVEISPKEGYSKEDVLRYASCSQLLSTHPIAVSINKACQELLKDNNTHKHCIEDYEEISGLGVKARCHADLIIAGNEKMLEKFNICHDYCPIDRGTVVYVSFNGVCVGHIVISDEIKEDALETLETLKMHGIEHFCILSGDRKSATQKIAQTLHCEYHASLLPEEKTMAFKEFKERYKTPAIFVGDGINDAPTLASADVGISMGHGSELSKQSADIIITNDSLSSLIKVLAIAKKTKSIIWQNILFALGVKAVFIVLGLMGFATLWEAVFGDVGVALLALANSMRALRA</sequence>
<evidence type="ECO:0000256" key="9">
    <source>
        <dbReference type="ARBA" id="ARBA00022967"/>
    </source>
</evidence>
<keyword evidence="10 14" id="KW-1133">Transmembrane helix</keyword>
<dbReference type="EC" id="7.2.2.12" evidence="12"/>
<keyword evidence="6 14" id="KW-0479">Metal-binding</keyword>
<dbReference type="InterPro" id="IPR059000">
    <property type="entry name" value="ATPase_P-type_domA"/>
</dbReference>
<dbReference type="PROSITE" id="PS50846">
    <property type="entry name" value="HMA_2"/>
    <property type="match status" value="1"/>
</dbReference>
<evidence type="ECO:0000256" key="2">
    <source>
        <dbReference type="ARBA" id="ARBA00006024"/>
    </source>
</evidence>
<dbReference type="PANTHER" id="PTHR48085:SF5">
    <property type="entry name" value="CADMIUM_ZINC-TRANSPORTING ATPASE HMA4-RELATED"/>
    <property type="match status" value="1"/>
</dbReference>
<keyword evidence="7 14" id="KW-0547">Nucleotide-binding</keyword>
<accession>I0ENB2</accession>
<dbReference type="Pfam" id="PF00702">
    <property type="entry name" value="Hydrolase"/>
    <property type="match status" value="1"/>
</dbReference>
<dbReference type="NCBIfam" id="TIGR01512">
    <property type="entry name" value="ATPase-IB2_Cd"/>
    <property type="match status" value="1"/>
</dbReference>
<dbReference type="PATRIC" id="fig|182217.3.peg.1239"/>
<feature type="transmembrane region" description="Helical" evidence="14">
    <location>
        <begin position="306"/>
        <end position="325"/>
    </location>
</feature>
<dbReference type="Pfam" id="PF00122">
    <property type="entry name" value="E1-E2_ATPase"/>
    <property type="match status" value="1"/>
</dbReference>
<dbReference type="GO" id="GO:0015086">
    <property type="term" value="F:cadmium ion transmembrane transporter activity"/>
    <property type="evidence" value="ECO:0007669"/>
    <property type="project" value="TreeGrafter"/>
</dbReference>
<dbReference type="GO" id="GO:0016463">
    <property type="term" value="F:P-type zinc transporter activity"/>
    <property type="evidence" value="ECO:0007669"/>
    <property type="project" value="UniProtKB-EC"/>
</dbReference>
<feature type="domain" description="HMA" evidence="15">
    <location>
        <begin position="1"/>
        <end position="62"/>
    </location>
</feature>
<evidence type="ECO:0000259" key="15">
    <source>
        <dbReference type="PROSITE" id="PS50846"/>
    </source>
</evidence>
<evidence type="ECO:0000256" key="12">
    <source>
        <dbReference type="ARBA" id="ARBA00039097"/>
    </source>
</evidence>
<dbReference type="InterPro" id="IPR006121">
    <property type="entry name" value="HMA_dom"/>
</dbReference>
<evidence type="ECO:0000256" key="11">
    <source>
        <dbReference type="ARBA" id="ARBA00023136"/>
    </source>
</evidence>
<comment type="catalytic activity">
    <reaction evidence="13">
        <text>Zn(2+)(in) + ATP + H2O = Zn(2+)(out) + ADP + phosphate + H(+)</text>
        <dbReference type="Rhea" id="RHEA:20621"/>
        <dbReference type="ChEBI" id="CHEBI:15377"/>
        <dbReference type="ChEBI" id="CHEBI:15378"/>
        <dbReference type="ChEBI" id="CHEBI:29105"/>
        <dbReference type="ChEBI" id="CHEBI:30616"/>
        <dbReference type="ChEBI" id="CHEBI:43474"/>
        <dbReference type="ChEBI" id="CHEBI:456216"/>
        <dbReference type="EC" id="7.2.2.12"/>
    </reaction>
</comment>
<dbReference type="PANTHER" id="PTHR48085">
    <property type="entry name" value="CADMIUM/ZINC-TRANSPORTING ATPASE HMA2-RELATED"/>
    <property type="match status" value="1"/>
</dbReference>
<evidence type="ECO:0000256" key="14">
    <source>
        <dbReference type="RuleBase" id="RU362081"/>
    </source>
</evidence>
<dbReference type="SUPFAM" id="SSF81653">
    <property type="entry name" value="Calcium ATPase, transduction domain A"/>
    <property type="match status" value="1"/>
</dbReference>
<dbReference type="PROSITE" id="PS00154">
    <property type="entry name" value="ATPASE_E1_E2"/>
    <property type="match status" value="1"/>
</dbReference>
<dbReference type="eggNOG" id="COG2217">
    <property type="taxonomic scope" value="Bacteria"/>
</dbReference>
<dbReference type="Proteomes" id="UP000005010">
    <property type="component" value="Chromosome"/>
</dbReference>
<dbReference type="InterPro" id="IPR017969">
    <property type="entry name" value="Heavy-metal-associated_CS"/>
</dbReference>
<dbReference type="SFLD" id="SFLDF00027">
    <property type="entry name" value="p-type_atpase"/>
    <property type="match status" value="1"/>
</dbReference>
<dbReference type="AlphaFoldDB" id="I0ENB2"/>
<organism evidence="16 17">
    <name type="scientific">Helicobacter cetorum (strain ATCC BAA-429 / MIT 00-7128)</name>
    <dbReference type="NCBI Taxonomy" id="182217"/>
    <lineage>
        <taxon>Bacteria</taxon>
        <taxon>Pseudomonadati</taxon>
        <taxon>Campylobacterota</taxon>
        <taxon>Epsilonproteobacteria</taxon>
        <taxon>Campylobacterales</taxon>
        <taxon>Helicobacteraceae</taxon>
        <taxon>Helicobacter</taxon>
    </lineage>
</organism>
<dbReference type="SFLD" id="SFLDS00003">
    <property type="entry name" value="Haloacid_Dehalogenase"/>
    <property type="match status" value="1"/>
</dbReference>
<keyword evidence="9" id="KW-1278">Translocase</keyword>
<dbReference type="FunFam" id="2.70.150.10:FF:000002">
    <property type="entry name" value="Copper-transporting ATPase 1, putative"/>
    <property type="match status" value="1"/>
</dbReference>
<dbReference type="InterPro" id="IPR018303">
    <property type="entry name" value="ATPase_P-typ_P_site"/>
</dbReference>
<dbReference type="HOGENOM" id="CLU_001771_6_2_7"/>
<dbReference type="PRINTS" id="PR00941">
    <property type="entry name" value="CDATPASE"/>
</dbReference>
<evidence type="ECO:0000256" key="6">
    <source>
        <dbReference type="ARBA" id="ARBA00022723"/>
    </source>
</evidence>
<dbReference type="SFLD" id="SFLDG00002">
    <property type="entry name" value="C1.7:_P-type_atpase_like"/>
    <property type="match status" value="1"/>
</dbReference>
<evidence type="ECO:0000256" key="4">
    <source>
        <dbReference type="ARBA" id="ARBA00022553"/>
    </source>
</evidence>
<dbReference type="SUPFAM" id="SSF55008">
    <property type="entry name" value="HMA, heavy metal-associated domain"/>
    <property type="match status" value="1"/>
</dbReference>
<feature type="transmembrane region" description="Helical" evidence="14">
    <location>
        <begin position="644"/>
        <end position="663"/>
    </location>
</feature>
<dbReference type="GO" id="GO:0016887">
    <property type="term" value="F:ATP hydrolysis activity"/>
    <property type="evidence" value="ECO:0007669"/>
    <property type="project" value="InterPro"/>
</dbReference>
<dbReference type="GO" id="GO:0005524">
    <property type="term" value="F:ATP binding"/>
    <property type="evidence" value="ECO:0007669"/>
    <property type="project" value="UniProtKB-UniRule"/>
</dbReference>
<dbReference type="SUPFAM" id="SSF56784">
    <property type="entry name" value="HAD-like"/>
    <property type="match status" value="1"/>
</dbReference>
<protein>
    <recommendedName>
        <fullName evidence="12">P-type Zn(2+) transporter</fullName>
        <ecNumber evidence="12">7.2.2.12</ecNumber>
    </recommendedName>
</protein>
<keyword evidence="5 14" id="KW-0812">Transmembrane</keyword>
<keyword evidence="3 14" id="KW-1003">Cell membrane</keyword>
<keyword evidence="11 14" id="KW-0472">Membrane</keyword>
<dbReference type="InterPro" id="IPR023299">
    <property type="entry name" value="ATPase_P-typ_cyto_dom_N"/>
</dbReference>
<evidence type="ECO:0000256" key="13">
    <source>
        <dbReference type="ARBA" id="ARBA00047308"/>
    </source>
</evidence>
<dbReference type="InterPro" id="IPR027256">
    <property type="entry name" value="P-typ_ATPase_IB"/>
</dbReference>
<evidence type="ECO:0000256" key="3">
    <source>
        <dbReference type="ARBA" id="ARBA00022475"/>
    </source>
</evidence>
<feature type="transmembrane region" description="Helical" evidence="14">
    <location>
        <begin position="105"/>
        <end position="126"/>
    </location>
</feature>
<comment type="subcellular location">
    <subcellularLocation>
        <location evidence="1">Cell membrane</location>
        <topology evidence="1">Multi-pass membrane protein</topology>
    </subcellularLocation>
</comment>
<keyword evidence="17" id="KW-1185">Reference proteome</keyword>
<dbReference type="SUPFAM" id="SSF81665">
    <property type="entry name" value="Calcium ATPase, transmembrane domain M"/>
    <property type="match status" value="1"/>
</dbReference>
<dbReference type="NCBIfam" id="TIGR01494">
    <property type="entry name" value="ATPase_P-type"/>
    <property type="match status" value="1"/>
</dbReference>
<name>I0ENB2_HELC0</name>
<dbReference type="NCBIfam" id="TIGR01525">
    <property type="entry name" value="ATPase-IB_hvy"/>
    <property type="match status" value="1"/>
</dbReference>
<gene>
    <name evidence="16" type="ordered locus">HCW_05845</name>
</gene>
<comment type="similarity">
    <text evidence="2 14">Belongs to the cation transport ATPase (P-type) (TC 3.A.3) family. Type IB subfamily.</text>
</comment>
<dbReference type="CDD" id="cd00371">
    <property type="entry name" value="HMA"/>
    <property type="match status" value="1"/>
</dbReference>
<keyword evidence="8 14" id="KW-0067">ATP-binding</keyword>
<dbReference type="InterPro" id="IPR051014">
    <property type="entry name" value="Cation_Transport_ATPase_IB"/>
</dbReference>
<dbReference type="Gene3D" id="3.40.50.1000">
    <property type="entry name" value="HAD superfamily/HAD-like"/>
    <property type="match status" value="1"/>
</dbReference>
<dbReference type="GO" id="GO:0046872">
    <property type="term" value="F:metal ion binding"/>
    <property type="evidence" value="ECO:0007669"/>
    <property type="project" value="UniProtKB-KW"/>
</dbReference>
<dbReference type="Gene3D" id="3.30.70.100">
    <property type="match status" value="1"/>
</dbReference>
<keyword evidence="4" id="KW-0597">Phosphoprotein</keyword>
<dbReference type="PROSITE" id="PS01047">
    <property type="entry name" value="HMA_1"/>
    <property type="match status" value="1"/>
</dbReference>
<feature type="transmembrane region" description="Helical" evidence="14">
    <location>
        <begin position="138"/>
        <end position="163"/>
    </location>
</feature>
<evidence type="ECO:0000256" key="5">
    <source>
        <dbReference type="ARBA" id="ARBA00022692"/>
    </source>
</evidence>
<dbReference type="InterPro" id="IPR008250">
    <property type="entry name" value="ATPase_P-typ_transduc_dom_A_sf"/>
</dbReference>
<dbReference type="STRING" id="182217.HCW_05845"/>
<dbReference type="GO" id="GO:0005886">
    <property type="term" value="C:plasma membrane"/>
    <property type="evidence" value="ECO:0007669"/>
    <property type="project" value="UniProtKB-SubCell"/>
</dbReference>
<dbReference type="PROSITE" id="PS01229">
    <property type="entry name" value="COF_2"/>
    <property type="match status" value="1"/>
</dbReference>
<dbReference type="EMBL" id="CP003479">
    <property type="protein sequence ID" value="AFI04431.1"/>
    <property type="molecule type" value="Genomic_DNA"/>
</dbReference>
<proteinExistence type="inferred from homology"/>
<dbReference type="KEGG" id="hce:HCW_05845"/>
<evidence type="ECO:0000256" key="7">
    <source>
        <dbReference type="ARBA" id="ARBA00022741"/>
    </source>
</evidence>
<dbReference type="RefSeq" id="WP_014661301.1">
    <property type="nucleotide sequence ID" value="NC_017737.1"/>
</dbReference>
<dbReference type="InterPro" id="IPR023214">
    <property type="entry name" value="HAD_sf"/>
</dbReference>
<dbReference type="PRINTS" id="PR00119">
    <property type="entry name" value="CATATPASE"/>
</dbReference>
<feature type="transmembrane region" description="Helical" evidence="14">
    <location>
        <begin position="337"/>
        <end position="358"/>
    </location>
</feature>